<feature type="domain" description="HAMP" evidence="7">
    <location>
        <begin position="100"/>
        <end position="152"/>
    </location>
</feature>
<proteinExistence type="inferred from homology"/>
<keyword evidence="9" id="KW-1185">Reference proteome</keyword>
<keyword evidence="4" id="KW-0807">Transducer</keyword>
<dbReference type="GO" id="GO:0006935">
    <property type="term" value="P:chemotaxis"/>
    <property type="evidence" value="ECO:0007669"/>
    <property type="project" value="UniProtKB-KW"/>
</dbReference>
<dbReference type="SMART" id="SM00283">
    <property type="entry name" value="MA"/>
    <property type="match status" value="1"/>
</dbReference>
<dbReference type="InterPro" id="IPR004090">
    <property type="entry name" value="Chemotax_Me-accpt_rcpt"/>
</dbReference>
<keyword evidence="5" id="KW-0472">Membrane</keyword>
<keyword evidence="2" id="KW-0145">Chemotaxis</keyword>
<dbReference type="SUPFAM" id="SSF58104">
    <property type="entry name" value="Methyl-accepting chemotaxis protein (MCP) signaling domain"/>
    <property type="match status" value="1"/>
</dbReference>
<reference evidence="8 9" key="1">
    <citation type="submission" date="2020-01" db="EMBL/GenBank/DDBJ databases">
        <authorList>
            <person name="Kim M.K."/>
        </authorList>
    </citation>
    <scope>NUCLEOTIDE SEQUENCE [LARGE SCALE GENOMIC DNA]</scope>
    <source>
        <strain evidence="8 9">172606-1</strain>
    </source>
</reference>
<gene>
    <name evidence="8" type="ORF">GXP67_35890</name>
</gene>
<dbReference type="GO" id="GO:0004888">
    <property type="term" value="F:transmembrane signaling receptor activity"/>
    <property type="evidence" value="ECO:0007669"/>
    <property type="project" value="InterPro"/>
</dbReference>
<feature type="domain" description="Methyl-accepting transducer" evidence="6">
    <location>
        <begin position="157"/>
        <end position="372"/>
    </location>
</feature>
<organism evidence="8 9">
    <name type="scientific">Rhodocytophaga rosea</name>
    <dbReference type="NCBI Taxonomy" id="2704465"/>
    <lineage>
        <taxon>Bacteria</taxon>
        <taxon>Pseudomonadati</taxon>
        <taxon>Bacteroidota</taxon>
        <taxon>Cytophagia</taxon>
        <taxon>Cytophagales</taxon>
        <taxon>Rhodocytophagaceae</taxon>
        <taxon>Rhodocytophaga</taxon>
    </lineage>
</organism>
<evidence type="ECO:0000313" key="8">
    <source>
        <dbReference type="EMBL" id="QHT72276.1"/>
    </source>
</evidence>
<dbReference type="PANTHER" id="PTHR43531:SF11">
    <property type="entry name" value="METHYL-ACCEPTING CHEMOTAXIS PROTEIN 3"/>
    <property type="match status" value="1"/>
</dbReference>
<dbReference type="SMART" id="SM00304">
    <property type="entry name" value="HAMP"/>
    <property type="match status" value="1"/>
</dbReference>
<dbReference type="GO" id="GO:0007165">
    <property type="term" value="P:signal transduction"/>
    <property type="evidence" value="ECO:0007669"/>
    <property type="project" value="UniProtKB-KW"/>
</dbReference>
<comment type="subcellular location">
    <subcellularLocation>
        <location evidence="1">Membrane</location>
    </subcellularLocation>
</comment>
<evidence type="ECO:0000256" key="2">
    <source>
        <dbReference type="ARBA" id="ARBA00022500"/>
    </source>
</evidence>
<dbReference type="Proteomes" id="UP000480178">
    <property type="component" value="Chromosome"/>
</dbReference>
<dbReference type="PRINTS" id="PR00260">
    <property type="entry name" value="CHEMTRNSDUCR"/>
</dbReference>
<dbReference type="GO" id="GO:0005886">
    <property type="term" value="C:plasma membrane"/>
    <property type="evidence" value="ECO:0007669"/>
    <property type="project" value="TreeGrafter"/>
</dbReference>
<feature type="transmembrane region" description="Helical" evidence="5">
    <location>
        <begin position="80"/>
        <end position="99"/>
    </location>
</feature>
<dbReference type="KEGG" id="rhoz:GXP67_35890"/>
<dbReference type="FunFam" id="1.10.287.950:FF:000001">
    <property type="entry name" value="Methyl-accepting chemotaxis sensory transducer"/>
    <property type="match status" value="1"/>
</dbReference>
<dbReference type="AlphaFoldDB" id="A0A6C0GW87"/>
<evidence type="ECO:0000256" key="3">
    <source>
        <dbReference type="ARBA" id="ARBA00029447"/>
    </source>
</evidence>
<evidence type="ECO:0000256" key="1">
    <source>
        <dbReference type="ARBA" id="ARBA00004370"/>
    </source>
</evidence>
<protein>
    <submittedName>
        <fullName evidence="8">HAMP domain-containing protein</fullName>
    </submittedName>
</protein>
<dbReference type="Gene3D" id="1.10.287.950">
    <property type="entry name" value="Methyl-accepting chemotaxis protein"/>
    <property type="match status" value="1"/>
</dbReference>
<dbReference type="CDD" id="cd06225">
    <property type="entry name" value="HAMP"/>
    <property type="match status" value="1"/>
</dbReference>
<evidence type="ECO:0000259" key="7">
    <source>
        <dbReference type="PROSITE" id="PS50885"/>
    </source>
</evidence>
<dbReference type="PROSITE" id="PS50111">
    <property type="entry name" value="CHEMOTAXIS_TRANSDUC_2"/>
    <property type="match status" value="1"/>
</dbReference>
<accession>A0A6C0GW87</accession>
<dbReference type="PROSITE" id="PS50885">
    <property type="entry name" value="HAMP"/>
    <property type="match status" value="1"/>
</dbReference>
<keyword evidence="5" id="KW-0812">Transmembrane</keyword>
<dbReference type="InterPro" id="IPR051310">
    <property type="entry name" value="MCP_chemotaxis"/>
</dbReference>
<comment type="similarity">
    <text evidence="3">Belongs to the methyl-accepting chemotaxis (MCP) protein family.</text>
</comment>
<evidence type="ECO:0000259" key="6">
    <source>
        <dbReference type="PROSITE" id="PS50111"/>
    </source>
</evidence>
<evidence type="ECO:0000313" key="9">
    <source>
        <dbReference type="Proteomes" id="UP000480178"/>
    </source>
</evidence>
<evidence type="ECO:0000256" key="4">
    <source>
        <dbReference type="PROSITE-ProRule" id="PRU00284"/>
    </source>
</evidence>
<sequence>MKKLVRLNAANEAAAVNDETIKSINANNNRKAHELGKSKAETFHDNSEVLIAKIIQMNADRLAVEKTETRETYSQSRNTMIFFMCIIVIVVMGVSYWIITSIAKSLILAKEAIKAVAEGDLTIKVDTTTKDEIGELLQYLQNMVYKLKSVISHVTTASETIGSASLQMNSSSGQLSQGATEQAASAEEVSSSMEEMTSNIQQNTDNAQQTEKIALQAALDIQEGSLAVNQTVESMKTIAKKISIIEEIAKQTNLLALNAAVEAARAGEHGKGFAVVAAEVRKLAEKSQLAATEINILSSTSVEIAEKSGKLLEAIVPNIEKTSRLVQEIAASSMEQFSGAEQINSAVQQLNQVIQNNAASAEETAASSEELSTQAAQLKTTIAFFKIDLQTLLTRSTNAPVKQPSTSAPVQPVNNSKQTISGVKLDMNSDVLDHEFEKY</sequence>
<dbReference type="Pfam" id="PF00672">
    <property type="entry name" value="HAMP"/>
    <property type="match status" value="1"/>
</dbReference>
<dbReference type="InterPro" id="IPR004089">
    <property type="entry name" value="MCPsignal_dom"/>
</dbReference>
<dbReference type="PANTHER" id="PTHR43531">
    <property type="entry name" value="PROTEIN ICFG"/>
    <property type="match status" value="1"/>
</dbReference>
<dbReference type="InterPro" id="IPR003660">
    <property type="entry name" value="HAMP_dom"/>
</dbReference>
<dbReference type="Pfam" id="PF00015">
    <property type="entry name" value="MCPsignal"/>
    <property type="match status" value="1"/>
</dbReference>
<dbReference type="EMBL" id="CP048222">
    <property type="protein sequence ID" value="QHT72276.1"/>
    <property type="molecule type" value="Genomic_DNA"/>
</dbReference>
<evidence type="ECO:0000256" key="5">
    <source>
        <dbReference type="SAM" id="Phobius"/>
    </source>
</evidence>
<keyword evidence="5" id="KW-1133">Transmembrane helix</keyword>
<name>A0A6C0GW87_9BACT</name>